<gene>
    <name evidence="1" type="ORF">NM208_g12498</name>
</gene>
<protein>
    <submittedName>
        <fullName evidence="1">Uncharacterized protein</fullName>
    </submittedName>
</protein>
<dbReference type="EMBL" id="JANRMS010002277">
    <property type="protein sequence ID" value="KAJ3523322.1"/>
    <property type="molecule type" value="Genomic_DNA"/>
</dbReference>
<keyword evidence="2" id="KW-1185">Reference proteome</keyword>
<organism evidence="1 2">
    <name type="scientific">Fusarium decemcellulare</name>
    <dbReference type="NCBI Taxonomy" id="57161"/>
    <lineage>
        <taxon>Eukaryota</taxon>
        <taxon>Fungi</taxon>
        <taxon>Dikarya</taxon>
        <taxon>Ascomycota</taxon>
        <taxon>Pezizomycotina</taxon>
        <taxon>Sordariomycetes</taxon>
        <taxon>Hypocreomycetidae</taxon>
        <taxon>Hypocreales</taxon>
        <taxon>Nectriaceae</taxon>
        <taxon>Fusarium</taxon>
        <taxon>Fusarium decemcellulare species complex</taxon>
    </lineage>
</organism>
<sequence>MAGLAGQIAEIWILYVIGSAMIAMRIFCRLKMVGYRNYQWDDYLVIGVACMWTAAPVIGQVFVQGAAGRHTSDLTFEERKTMSKEDRENRVVRGLWTERFVKPLMVLVVLSAVVIIFTLAFTCRPFHHLWQVWPDPGPQCVPQNLVFFVVILVFNLFTDICIMLIPIPVLRGIQINRLQKFGLYLLFSLGFFCMFAAILRFVLIFNLNQRGVSALWSMREDCVGIFVGQAPMITPMLKRRFWVNAGYATSKTGNSHNRTRDHYNRSESHELGSSAPASSGKVHDPYSITRLGIKSESQEDIVTKSPDSPALPERPGKFLSGIVVHQRIDVEALEGSYREPRDPRW</sequence>
<dbReference type="Proteomes" id="UP001148629">
    <property type="component" value="Unassembled WGS sequence"/>
</dbReference>
<reference evidence="1" key="1">
    <citation type="submission" date="2022-08" db="EMBL/GenBank/DDBJ databases">
        <title>Genome Sequence of Fusarium decemcellulare.</title>
        <authorList>
            <person name="Buettner E."/>
        </authorList>
    </citation>
    <scope>NUCLEOTIDE SEQUENCE</scope>
    <source>
        <strain evidence="1">Babe19</strain>
    </source>
</reference>
<evidence type="ECO:0000313" key="2">
    <source>
        <dbReference type="Proteomes" id="UP001148629"/>
    </source>
</evidence>
<comment type="caution">
    <text evidence="1">The sequence shown here is derived from an EMBL/GenBank/DDBJ whole genome shotgun (WGS) entry which is preliminary data.</text>
</comment>
<accession>A0ACC1RQ92</accession>
<name>A0ACC1RQ92_9HYPO</name>
<proteinExistence type="predicted"/>
<evidence type="ECO:0000313" key="1">
    <source>
        <dbReference type="EMBL" id="KAJ3523322.1"/>
    </source>
</evidence>